<dbReference type="AlphaFoldDB" id="A0A5C6AWJ4"/>
<evidence type="ECO:0000313" key="2">
    <source>
        <dbReference type="Proteomes" id="UP000320176"/>
    </source>
</evidence>
<dbReference type="Proteomes" id="UP000320176">
    <property type="component" value="Unassembled WGS sequence"/>
</dbReference>
<gene>
    <name evidence="1" type="ORF">Pla52n_23530</name>
</gene>
<sequence length="67" mass="7213">MFGPAFATTVALSFDSGFLAEFREGGEARSWWQSNFPGSTAQIRLDLAVFLSPLNASHAPRSAHLTA</sequence>
<dbReference type="EMBL" id="SJPN01000003">
    <property type="protein sequence ID" value="TWU04313.1"/>
    <property type="molecule type" value="Genomic_DNA"/>
</dbReference>
<reference evidence="1 2" key="1">
    <citation type="submission" date="2019-02" db="EMBL/GenBank/DDBJ databases">
        <title>Deep-cultivation of Planctomycetes and their phenomic and genomic characterization uncovers novel biology.</title>
        <authorList>
            <person name="Wiegand S."/>
            <person name="Jogler M."/>
            <person name="Boedeker C."/>
            <person name="Pinto D."/>
            <person name="Vollmers J."/>
            <person name="Rivas-Marin E."/>
            <person name="Kohn T."/>
            <person name="Peeters S.H."/>
            <person name="Heuer A."/>
            <person name="Rast P."/>
            <person name="Oberbeckmann S."/>
            <person name="Bunk B."/>
            <person name="Jeske O."/>
            <person name="Meyerdierks A."/>
            <person name="Storesund J.E."/>
            <person name="Kallscheuer N."/>
            <person name="Luecker S."/>
            <person name="Lage O.M."/>
            <person name="Pohl T."/>
            <person name="Merkel B.J."/>
            <person name="Hornburger P."/>
            <person name="Mueller R.-W."/>
            <person name="Bruemmer F."/>
            <person name="Labrenz M."/>
            <person name="Spormann A.M."/>
            <person name="Op Den Camp H."/>
            <person name="Overmann J."/>
            <person name="Amann R."/>
            <person name="Jetten M.S.M."/>
            <person name="Mascher T."/>
            <person name="Medema M.H."/>
            <person name="Devos D.P."/>
            <person name="Kaster A.-K."/>
            <person name="Ovreas L."/>
            <person name="Rohde M."/>
            <person name="Galperin M.Y."/>
            <person name="Jogler C."/>
        </authorList>
    </citation>
    <scope>NUCLEOTIDE SEQUENCE [LARGE SCALE GENOMIC DNA]</scope>
    <source>
        <strain evidence="1 2">Pla52n</strain>
    </source>
</reference>
<comment type="caution">
    <text evidence="1">The sequence shown here is derived from an EMBL/GenBank/DDBJ whole genome shotgun (WGS) entry which is preliminary data.</text>
</comment>
<accession>A0A5C6AWJ4</accession>
<organism evidence="1 2">
    <name type="scientific">Stieleria varia</name>
    <dbReference type="NCBI Taxonomy" id="2528005"/>
    <lineage>
        <taxon>Bacteria</taxon>
        <taxon>Pseudomonadati</taxon>
        <taxon>Planctomycetota</taxon>
        <taxon>Planctomycetia</taxon>
        <taxon>Pirellulales</taxon>
        <taxon>Pirellulaceae</taxon>
        <taxon>Stieleria</taxon>
    </lineage>
</organism>
<proteinExistence type="predicted"/>
<protein>
    <submittedName>
        <fullName evidence="1">Uncharacterized protein</fullName>
    </submittedName>
</protein>
<name>A0A5C6AWJ4_9BACT</name>
<keyword evidence="2" id="KW-1185">Reference proteome</keyword>
<evidence type="ECO:0000313" key="1">
    <source>
        <dbReference type="EMBL" id="TWU04313.1"/>
    </source>
</evidence>